<sequence>SDAVPRRQNPITLQTLCAFQAESKHKIGEFAYRNSHDCRQQTKRSLMKKLEIINSDTNSNCFSRFRGMRVRREGLDLYINTKEGKEVGAHLIVLSASFPVFKKFLSGNDVVHVQLSRFPHEVVNAAVEYAYGGIENISPQAALRLYLLAHNFRSKALVDGCAKFLCARIAETNVSEVWSAANATKNEVLIGVCAPLVAMNWEMSRTSRLFYVTTEVKGMMNLLGCPRMSQKSAAWKVKSLLEWRNASRDDEVRTARTTAFRDMVSLLGIQNPSDLITDLFVEGIDIPVEWRRWLAEGRKTAKKQPIASSSMPSSSTEVKGQSFEYVGSGFSFFHFTLIKKFVSFSFCVEKSGKTCNI</sequence>
<dbReference type="InterPro" id="IPR000210">
    <property type="entry name" value="BTB/POZ_dom"/>
</dbReference>
<protein>
    <recommendedName>
        <fullName evidence="1">BTB domain-containing protein</fullName>
    </recommendedName>
</protein>
<evidence type="ECO:0000313" key="3">
    <source>
        <dbReference type="Proteomes" id="UP000321570"/>
    </source>
</evidence>
<dbReference type="EMBL" id="CABIJS010000007">
    <property type="protein sequence ID" value="VUZ38826.1"/>
    <property type="molecule type" value="Genomic_DNA"/>
</dbReference>
<dbReference type="SUPFAM" id="SSF54695">
    <property type="entry name" value="POZ domain"/>
    <property type="match status" value="1"/>
</dbReference>
<dbReference type="Gene3D" id="3.30.710.10">
    <property type="entry name" value="Potassium Channel Kv1.1, Chain A"/>
    <property type="match status" value="1"/>
</dbReference>
<feature type="domain" description="BTB" evidence="1">
    <location>
        <begin position="75"/>
        <end position="139"/>
    </location>
</feature>
<dbReference type="PANTHER" id="PTHR24410">
    <property type="entry name" value="HL07962P-RELATED"/>
    <property type="match status" value="1"/>
</dbReference>
<dbReference type="SMART" id="SM00225">
    <property type="entry name" value="BTB"/>
    <property type="match status" value="1"/>
</dbReference>
<feature type="non-terminal residue" evidence="2">
    <location>
        <position position="1"/>
    </location>
</feature>
<dbReference type="PANTHER" id="PTHR24410:SF23">
    <property type="entry name" value="BTB DOMAIN-CONTAINING PROTEIN-RELATED"/>
    <property type="match status" value="1"/>
</dbReference>
<reference evidence="2 3" key="1">
    <citation type="submission" date="2019-07" db="EMBL/GenBank/DDBJ databases">
        <authorList>
            <person name="Jastrzebski P J."/>
            <person name="Paukszto L."/>
            <person name="Jastrzebski P J."/>
        </authorList>
    </citation>
    <scope>NUCLEOTIDE SEQUENCE [LARGE SCALE GENOMIC DNA]</scope>
    <source>
        <strain evidence="2 3">WMS-il1</strain>
    </source>
</reference>
<evidence type="ECO:0000259" key="1">
    <source>
        <dbReference type="PROSITE" id="PS50097"/>
    </source>
</evidence>
<dbReference type="Proteomes" id="UP000321570">
    <property type="component" value="Unassembled WGS sequence"/>
</dbReference>
<name>A0A564XVA5_HYMDI</name>
<keyword evidence="3" id="KW-1185">Reference proteome</keyword>
<dbReference type="InterPro" id="IPR011333">
    <property type="entry name" value="SKP1/BTB/POZ_sf"/>
</dbReference>
<gene>
    <name evidence="2" type="ORF">WMSIL1_LOCUS229</name>
</gene>
<dbReference type="Pfam" id="PF00651">
    <property type="entry name" value="BTB"/>
    <property type="match status" value="1"/>
</dbReference>
<dbReference type="InterPro" id="IPR051481">
    <property type="entry name" value="BTB-POZ/Galectin-3-binding"/>
</dbReference>
<accession>A0A564XVA5</accession>
<proteinExistence type="predicted"/>
<dbReference type="CDD" id="cd18186">
    <property type="entry name" value="BTB_POZ_ZBTB_KLHL-like"/>
    <property type="match status" value="1"/>
</dbReference>
<evidence type="ECO:0000313" key="2">
    <source>
        <dbReference type="EMBL" id="VUZ38826.1"/>
    </source>
</evidence>
<dbReference type="AlphaFoldDB" id="A0A564XVA5"/>
<organism evidence="2 3">
    <name type="scientific">Hymenolepis diminuta</name>
    <name type="common">Rat tapeworm</name>
    <dbReference type="NCBI Taxonomy" id="6216"/>
    <lineage>
        <taxon>Eukaryota</taxon>
        <taxon>Metazoa</taxon>
        <taxon>Spiralia</taxon>
        <taxon>Lophotrochozoa</taxon>
        <taxon>Platyhelminthes</taxon>
        <taxon>Cestoda</taxon>
        <taxon>Eucestoda</taxon>
        <taxon>Cyclophyllidea</taxon>
        <taxon>Hymenolepididae</taxon>
        <taxon>Hymenolepis</taxon>
    </lineage>
</organism>
<dbReference type="PROSITE" id="PS50097">
    <property type="entry name" value="BTB"/>
    <property type="match status" value="1"/>
</dbReference>